<dbReference type="PANTHER" id="PTHR42912">
    <property type="entry name" value="METHYLTRANSFERASE"/>
    <property type="match status" value="1"/>
</dbReference>
<keyword evidence="3" id="KW-1185">Reference proteome</keyword>
<dbReference type="RefSeq" id="WP_262844617.1">
    <property type="nucleotide sequence ID" value="NZ_JANZYP010000031.1"/>
</dbReference>
<dbReference type="GO" id="GO:0008168">
    <property type="term" value="F:methyltransferase activity"/>
    <property type="evidence" value="ECO:0007669"/>
    <property type="project" value="UniProtKB-KW"/>
</dbReference>
<reference evidence="3" key="1">
    <citation type="journal article" date="2019" name="Int. J. Syst. Evol. Microbiol.">
        <title>The Global Catalogue of Microorganisms (GCM) 10K type strain sequencing project: providing services to taxonomists for standard genome sequencing and annotation.</title>
        <authorList>
            <consortium name="The Broad Institute Genomics Platform"/>
            <consortium name="The Broad Institute Genome Sequencing Center for Infectious Disease"/>
            <person name="Wu L."/>
            <person name="Ma J."/>
        </authorList>
    </citation>
    <scope>NUCLEOTIDE SEQUENCE [LARGE SCALE GENOMIC DNA]</scope>
    <source>
        <strain evidence="3">CCUG 49560</strain>
    </source>
</reference>
<keyword evidence="2" id="KW-0808">Transferase</keyword>
<dbReference type="EMBL" id="JBHSFN010000003">
    <property type="protein sequence ID" value="MFC4585939.1"/>
    <property type="molecule type" value="Genomic_DNA"/>
</dbReference>
<sequence>MIHLSRLGYLLGLEGVALLRGFREGADREFVEARIGEIRALLDDPALAEADGVTAEPGAISSGDVYRTWASHYDTPGNQMIDSEQPVVRRVLDGLPVGVALDAACGTGRHTAYLAGLGHQVIGVDGSPEMLAQAKTRLPGAHLSQARTRLPGVRLSQADVNRLPLPDDAVDTVVCALALVHVPDLGAVLAEFARVLRPGGHLVISDPHLLSGYLQPRTLRTGPDGLPALLADHYRPLSDYLAAALPLGFQVRHCEEPRRPPLRLHPATPPPNPPPPHGSWDIMHWCPEAAFAALSGIPIVVIWHFQLANDE</sequence>
<dbReference type="InterPro" id="IPR050508">
    <property type="entry name" value="Methyltransf_Superfamily"/>
</dbReference>
<protein>
    <submittedName>
        <fullName evidence="2">Class I SAM-dependent methyltransferase</fullName>
        <ecNumber evidence="2">2.1.1.-</ecNumber>
    </submittedName>
</protein>
<dbReference type="CDD" id="cd02440">
    <property type="entry name" value="AdoMet_MTases"/>
    <property type="match status" value="1"/>
</dbReference>
<dbReference type="Proteomes" id="UP001595891">
    <property type="component" value="Unassembled WGS sequence"/>
</dbReference>
<dbReference type="GO" id="GO:0032259">
    <property type="term" value="P:methylation"/>
    <property type="evidence" value="ECO:0007669"/>
    <property type="project" value="UniProtKB-KW"/>
</dbReference>
<organism evidence="2 3">
    <name type="scientific">Sphaerisporangium corydalis</name>
    <dbReference type="NCBI Taxonomy" id="1441875"/>
    <lineage>
        <taxon>Bacteria</taxon>
        <taxon>Bacillati</taxon>
        <taxon>Actinomycetota</taxon>
        <taxon>Actinomycetes</taxon>
        <taxon>Streptosporangiales</taxon>
        <taxon>Streptosporangiaceae</taxon>
        <taxon>Sphaerisporangium</taxon>
    </lineage>
</organism>
<dbReference type="SUPFAM" id="SSF53335">
    <property type="entry name" value="S-adenosyl-L-methionine-dependent methyltransferases"/>
    <property type="match status" value="1"/>
</dbReference>
<name>A0ABV9ECE4_9ACTN</name>
<evidence type="ECO:0000313" key="3">
    <source>
        <dbReference type="Proteomes" id="UP001595891"/>
    </source>
</evidence>
<dbReference type="InterPro" id="IPR013216">
    <property type="entry name" value="Methyltransf_11"/>
</dbReference>
<dbReference type="PANTHER" id="PTHR42912:SF80">
    <property type="entry name" value="METHYLTRANSFERASE DOMAIN-CONTAINING PROTEIN"/>
    <property type="match status" value="1"/>
</dbReference>
<dbReference type="InterPro" id="IPR029063">
    <property type="entry name" value="SAM-dependent_MTases_sf"/>
</dbReference>
<gene>
    <name evidence="2" type="ORF">ACFO8L_07645</name>
</gene>
<feature type="domain" description="Methyltransferase type 11" evidence="1">
    <location>
        <begin position="101"/>
        <end position="204"/>
    </location>
</feature>
<evidence type="ECO:0000259" key="1">
    <source>
        <dbReference type="Pfam" id="PF08241"/>
    </source>
</evidence>
<dbReference type="EC" id="2.1.1.-" evidence="2"/>
<proteinExistence type="predicted"/>
<dbReference type="Pfam" id="PF08241">
    <property type="entry name" value="Methyltransf_11"/>
    <property type="match status" value="1"/>
</dbReference>
<dbReference type="Gene3D" id="3.40.50.150">
    <property type="entry name" value="Vaccinia Virus protein VP39"/>
    <property type="match status" value="1"/>
</dbReference>
<comment type="caution">
    <text evidence="2">The sequence shown here is derived from an EMBL/GenBank/DDBJ whole genome shotgun (WGS) entry which is preliminary data.</text>
</comment>
<accession>A0ABV9ECE4</accession>
<keyword evidence="2" id="KW-0489">Methyltransferase</keyword>
<evidence type="ECO:0000313" key="2">
    <source>
        <dbReference type="EMBL" id="MFC4585939.1"/>
    </source>
</evidence>